<name>A0ABR2H2B9_9EUKA</name>
<dbReference type="SUPFAM" id="SSF52058">
    <property type="entry name" value="L domain-like"/>
    <property type="match status" value="1"/>
</dbReference>
<dbReference type="PROSITE" id="PS51419">
    <property type="entry name" value="RAB"/>
    <property type="match status" value="1"/>
</dbReference>
<dbReference type="InterPro" id="IPR005225">
    <property type="entry name" value="Small_GTP-bd"/>
</dbReference>
<dbReference type="EMBL" id="JAPFFF010000047">
    <property type="protein sequence ID" value="KAK8840359.1"/>
    <property type="molecule type" value="Genomic_DNA"/>
</dbReference>
<dbReference type="SUPFAM" id="SSF52540">
    <property type="entry name" value="P-loop containing nucleoside triphosphate hydrolases"/>
    <property type="match status" value="1"/>
</dbReference>
<dbReference type="SMART" id="SM00173">
    <property type="entry name" value="RAS"/>
    <property type="match status" value="1"/>
</dbReference>
<dbReference type="Proteomes" id="UP001470230">
    <property type="component" value="Unassembled WGS sequence"/>
</dbReference>
<reference evidence="1 2" key="1">
    <citation type="submission" date="2024-04" db="EMBL/GenBank/DDBJ databases">
        <title>Tritrichomonas musculus Genome.</title>
        <authorList>
            <person name="Alves-Ferreira E."/>
            <person name="Grigg M."/>
            <person name="Lorenzi H."/>
            <person name="Galac M."/>
        </authorList>
    </citation>
    <scope>NUCLEOTIDE SEQUENCE [LARGE SCALE GENOMIC DNA]</scope>
    <source>
        <strain evidence="1 2">EAF2021</strain>
    </source>
</reference>
<keyword evidence="2" id="KW-1185">Reference proteome</keyword>
<dbReference type="InterPro" id="IPR026906">
    <property type="entry name" value="LRR_5"/>
</dbReference>
<dbReference type="PANTHER" id="PTHR45661:SF3">
    <property type="entry name" value="IG-LIKE DOMAIN-CONTAINING PROTEIN"/>
    <property type="match status" value="1"/>
</dbReference>
<dbReference type="Gene3D" id="3.40.50.300">
    <property type="entry name" value="P-loop containing nucleotide triphosphate hydrolases"/>
    <property type="match status" value="1"/>
</dbReference>
<dbReference type="NCBIfam" id="TIGR00231">
    <property type="entry name" value="small_GTP"/>
    <property type="match status" value="1"/>
</dbReference>
<dbReference type="PANTHER" id="PTHR45661">
    <property type="entry name" value="SURFACE ANTIGEN"/>
    <property type="match status" value="1"/>
</dbReference>
<protein>
    <submittedName>
        <fullName evidence="1">Uncharacterized protein</fullName>
    </submittedName>
</protein>
<sequence length="462" mass="52466">MNDYSDIYTYLLNLPGIELCRNCFKNANLLNYEIPASMTYIGDYAFYKCIYLIQITIPTSVTSLGKHCFDGCVSLNKIEIPSSVTCINDYAFSCCERMQNINIPSSVTSIGNYAFNKCSILKQMIIPSSVTSIGDNFICECVNLKSIIIPSSVKNIGKINFKSFLFLREINIPPSINYIEESAFYRCKSLIRITIPPSITTIEDGTFYGCYSLKEVNIPSSVTSIGFGAFDDCVSLVEIKIPPSVRTIGFTAFHGCMSLKRIIIQQNVEILTKYPKELKLLIVGDTNVGKTCFANYYINRTYVDRNDPTLGANFLEKELNIEGDTTKLNILDIAGQITYRYLCPILYKKMKGAFVMFDLNEPKTLNVAREFIEDIRKYEGPVPLILIGNKCDLEPKVSREDINVLENDFNLKYFDVSVKDGYNIDEAFDCLISDISNIIFIEKVQMLNLFKYEDKKNKYSMH</sequence>
<proteinExistence type="predicted"/>
<dbReference type="Pfam" id="PF00071">
    <property type="entry name" value="Ras"/>
    <property type="match status" value="1"/>
</dbReference>
<dbReference type="InterPro" id="IPR053139">
    <property type="entry name" value="Surface_bspA-like"/>
</dbReference>
<dbReference type="Gene3D" id="3.80.10.10">
    <property type="entry name" value="Ribonuclease Inhibitor"/>
    <property type="match status" value="3"/>
</dbReference>
<dbReference type="InterPro" id="IPR032675">
    <property type="entry name" value="LRR_dom_sf"/>
</dbReference>
<organism evidence="1 2">
    <name type="scientific">Tritrichomonas musculus</name>
    <dbReference type="NCBI Taxonomy" id="1915356"/>
    <lineage>
        <taxon>Eukaryota</taxon>
        <taxon>Metamonada</taxon>
        <taxon>Parabasalia</taxon>
        <taxon>Tritrichomonadida</taxon>
        <taxon>Tritrichomonadidae</taxon>
        <taxon>Tritrichomonas</taxon>
    </lineage>
</organism>
<dbReference type="InterPro" id="IPR001806">
    <property type="entry name" value="Small_GTPase"/>
</dbReference>
<gene>
    <name evidence="1" type="ORF">M9Y10_030920</name>
</gene>
<dbReference type="SMART" id="SM00174">
    <property type="entry name" value="RHO"/>
    <property type="match status" value="1"/>
</dbReference>
<dbReference type="PROSITE" id="PS51421">
    <property type="entry name" value="RAS"/>
    <property type="match status" value="1"/>
</dbReference>
<accession>A0ABR2H2B9</accession>
<evidence type="ECO:0000313" key="1">
    <source>
        <dbReference type="EMBL" id="KAK8840359.1"/>
    </source>
</evidence>
<comment type="caution">
    <text evidence="1">The sequence shown here is derived from an EMBL/GenBank/DDBJ whole genome shotgun (WGS) entry which is preliminary data.</text>
</comment>
<dbReference type="CDD" id="cd00154">
    <property type="entry name" value="Rab"/>
    <property type="match status" value="1"/>
</dbReference>
<dbReference type="Pfam" id="PF13306">
    <property type="entry name" value="LRR_5"/>
    <property type="match status" value="2"/>
</dbReference>
<dbReference type="PRINTS" id="PR00449">
    <property type="entry name" value="RASTRNSFRMNG"/>
</dbReference>
<evidence type="ECO:0000313" key="2">
    <source>
        <dbReference type="Proteomes" id="UP001470230"/>
    </source>
</evidence>
<dbReference type="InterPro" id="IPR027417">
    <property type="entry name" value="P-loop_NTPase"/>
</dbReference>
<dbReference type="SMART" id="SM00175">
    <property type="entry name" value="RAB"/>
    <property type="match status" value="1"/>
</dbReference>